<dbReference type="PANTHER" id="PTHR30544">
    <property type="entry name" value="23S RRNA METHYLTRANSFERASE"/>
    <property type="match status" value="1"/>
</dbReference>
<keyword evidence="4" id="KW-0963">Cytoplasm</keyword>
<reference evidence="14 15" key="1">
    <citation type="journal article" date="2016" name="Nat. Commun.">
        <title>Thousands of microbial genomes shed light on interconnected biogeochemical processes in an aquifer system.</title>
        <authorList>
            <person name="Anantharaman K."/>
            <person name="Brown C.T."/>
            <person name="Hug L.A."/>
            <person name="Sharon I."/>
            <person name="Castelle C.J."/>
            <person name="Probst A.J."/>
            <person name="Thomas B.C."/>
            <person name="Singh A."/>
            <person name="Wilkins M.J."/>
            <person name="Karaoz U."/>
            <person name="Brodie E.L."/>
            <person name="Williams K.H."/>
            <person name="Hubbard S.S."/>
            <person name="Banfield J.F."/>
        </authorList>
    </citation>
    <scope>NUCLEOTIDE SEQUENCE [LARGE SCALE GENOMIC DNA]</scope>
</reference>
<dbReference type="Pfam" id="PF04055">
    <property type="entry name" value="Radical_SAM"/>
    <property type="match status" value="1"/>
</dbReference>
<keyword evidence="7 14" id="KW-0808">Transferase</keyword>
<dbReference type="GO" id="GO:0046872">
    <property type="term" value="F:metal ion binding"/>
    <property type="evidence" value="ECO:0007669"/>
    <property type="project" value="UniProtKB-KW"/>
</dbReference>
<keyword evidence="3" id="KW-0004">4Fe-4S</keyword>
<evidence type="ECO:0000256" key="6">
    <source>
        <dbReference type="ARBA" id="ARBA00022603"/>
    </source>
</evidence>
<dbReference type="PROSITE" id="PS51918">
    <property type="entry name" value="RADICAL_SAM"/>
    <property type="match status" value="1"/>
</dbReference>
<proteinExistence type="predicted"/>
<dbReference type="InterPro" id="IPR058240">
    <property type="entry name" value="rSAM_sf"/>
</dbReference>
<dbReference type="AlphaFoldDB" id="A0A1F5YWX9"/>
<accession>A0A1F5YWX9</accession>
<keyword evidence="12" id="KW-0411">Iron-sulfur</keyword>
<evidence type="ECO:0000256" key="1">
    <source>
        <dbReference type="ARBA" id="ARBA00001966"/>
    </source>
</evidence>
<dbReference type="PIRSF" id="PIRSF006004">
    <property type="entry name" value="CHP00048"/>
    <property type="match status" value="1"/>
</dbReference>
<dbReference type="InterPro" id="IPR048641">
    <property type="entry name" value="RlmN_N"/>
</dbReference>
<gene>
    <name evidence="14" type="ORF">A3F83_03015</name>
</gene>
<dbReference type="SUPFAM" id="SSF102114">
    <property type="entry name" value="Radical SAM enzymes"/>
    <property type="match status" value="1"/>
</dbReference>
<feature type="domain" description="Radical SAM core" evidence="13">
    <location>
        <begin position="100"/>
        <end position="343"/>
    </location>
</feature>
<dbReference type="InterPro" id="IPR040072">
    <property type="entry name" value="Methyltransferase_A"/>
</dbReference>
<keyword evidence="8" id="KW-0949">S-adenosyl-L-methionine</keyword>
<evidence type="ECO:0000256" key="7">
    <source>
        <dbReference type="ARBA" id="ARBA00022679"/>
    </source>
</evidence>
<dbReference type="Gene3D" id="3.20.20.70">
    <property type="entry name" value="Aldolase class I"/>
    <property type="match status" value="1"/>
</dbReference>
<dbReference type="STRING" id="1817867.A3F83_03015"/>
<evidence type="ECO:0000256" key="9">
    <source>
        <dbReference type="ARBA" id="ARBA00022694"/>
    </source>
</evidence>
<evidence type="ECO:0000313" key="15">
    <source>
        <dbReference type="Proteomes" id="UP000179129"/>
    </source>
</evidence>
<comment type="subcellular location">
    <subcellularLocation>
        <location evidence="2">Cytoplasm</location>
    </subcellularLocation>
</comment>
<keyword evidence="11" id="KW-0408">Iron</keyword>
<dbReference type="InterPro" id="IPR013785">
    <property type="entry name" value="Aldolase_TIM"/>
</dbReference>
<evidence type="ECO:0000256" key="8">
    <source>
        <dbReference type="ARBA" id="ARBA00022691"/>
    </source>
</evidence>
<evidence type="ECO:0000256" key="10">
    <source>
        <dbReference type="ARBA" id="ARBA00022723"/>
    </source>
</evidence>
<dbReference type="GO" id="GO:0070475">
    <property type="term" value="P:rRNA base methylation"/>
    <property type="evidence" value="ECO:0007669"/>
    <property type="project" value="InterPro"/>
</dbReference>
<evidence type="ECO:0000256" key="5">
    <source>
        <dbReference type="ARBA" id="ARBA00022552"/>
    </source>
</evidence>
<organism evidence="14 15">
    <name type="scientific">Candidatus Glassbacteria bacterium RIFCSPLOWO2_12_FULL_58_11</name>
    <dbReference type="NCBI Taxonomy" id="1817867"/>
    <lineage>
        <taxon>Bacteria</taxon>
        <taxon>Candidatus Glassiibacteriota</taxon>
    </lineage>
</organism>
<dbReference type="CDD" id="cd01335">
    <property type="entry name" value="Radical_SAM"/>
    <property type="match status" value="1"/>
</dbReference>
<name>A0A1F5YWX9_9BACT</name>
<dbReference type="EMBL" id="MFIX01000112">
    <property type="protein sequence ID" value="OGG04593.1"/>
    <property type="molecule type" value="Genomic_DNA"/>
</dbReference>
<evidence type="ECO:0000259" key="13">
    <source>
        <dbReference type="PROSITE" id="PS51918"/>
    </source>
</evidence>
<dbReference type="GO" id="GO:0030488">
    <property type="term" value="P:tRNA methylation"/>
    <property type="evidence" value="ECO:0007669"/>
    <property type="project" value="InterPro"/>
</dbReference>
<dbReference type="SFLD" id="SFLDS00029">
    <property type="entry name" value="Radical_SAM"/>
    <property type="match status" value="1"/>
</dbReference>
<comment type="caution">
    <text evidence="14">The sequence shown here is derived from an EMBL/GenBank/DDBJ whole genome shotgun (WGS) entry which is preliminary data.</text>
</comment>
<sequence>MPLLDLGPAEVPEELNRTLAGWGEKPYRARQVLRQIYQRGVLDFRRMTDLSATLRERLARAYDIQPLTSEAPVVSKDGTRKTLWHLENGGAVESVVIPMERGHSTVCLSTQTGCALKCAFCATGRLGAGRNLTPGEILFQALAPLEELPGGPVRDTSAADKSRSLNYVIMGMGEPFLNYDNLAVALRVMNHNDFMQVGARRITVSTVGLPEGMLRFSRDFPQMRLAVSLHAATEELRRRLMPVAHRVPLSSLLKTCREVFGITGRRITFEYVVLSGINDREEDVAALAGLTRDLPCKINLIGFNRVPGIEFNSPDKRQLENFRYRLLAACKQAVTLRQSRGADIAGGCGQLAAGKS</sequence>
<dbReference type="Gene3D" id="1.10.150.530">
    <property type="match status" value="1"/>
</dbReference>
<dbReference type="NCBIfam" id="TIGR00048">
    <property type="entry name" value="rRNA_mod_RlmN"/>
    <property type="match status" value="1"/>
</dbReference>
<dbReference type="GO" id="GO:0005737">
    <property type="term" value="C:cytoplasm"/>
    <property type="evidence" value="ECO:0007669"/>
    <property type="project" value="UniProtKB-SubCell"/>
</dbReference>
<dbReference type="SFLD" id="SFLDG01062">
    <property type="entry name" value="methyltransferase_(Class_A)"/>
    <property type="match status" value="1"/>
</dbReference>
<keyword evidence="5" id="KW-0698">rRNA processing</keyword>
<evidence type="ECO:0000256" key="11">
    <source>
        <dbReference type="ARBA" id="ARBA00023004"/>
    </source>
</evidence>
<protein>
    <submittedName>
        <fullName evidence="14">23S rRNA (Adenine(2503)-C(2))-methyltransferase</fullName>
    </submittedName>
</protein>
<evidence type="ECO:0000256" key="12">
    <source>
        <dbReference type="ARBA" id="ARBA00023014"/>
    </source>
</evidence>
<dbReference type="InterPro" id="IPR007197">
    <property type="entry name" value="rSAM"/>
</dbReference>
<keyword evidence="9" id="KW-0819">tRNA processing</keyword>
<dbReference type="SFLD" id="SFLDF00275">
    <property type="entry name" value="adenosine_C2_methyltransferase"/>
    <property type="match status" value="1"/>
</dbReference>
<dbReference type="PANTHER" id="PTHR30544:SF5">
    <property type="entry name" value="RADICAL SAM CORE DOMAIN-CONTAINING PROTEIN"/>
    <property type="match status" value="1"/>
</dbReference>
<comment type="cofactor">
    <cofactor evidence="1">
        <name>[4Fe-4S] cluster</name>
        <dbReference type="ChEBI" id="CHEBI:49883"/>
    </cofactor>
</comment>
<keyword evidence="6 14" id="KW-0489">Methyltransferase</keyword>
<evidence type="ECO:0000256" key="4">
    <source>
        <dbReference type="ARBA" id="ARBA00022490"/>
    </source>
</evidence>
<evidence type="ECO:0000256" key="2">
    <source>
        <dbReference type="ARBA" id="ARBA00004496"/>
    </source>
</evidence>
<evidence type="ECO:0000313" key="14">
    <source>
        <dbReference type="EMBL" id="OGG04593.1"/>
    </source>
</evidence>
<dbReference type="InterPro" id="IPR004383">
    <property type="entry name" value="rRNA_lsu_MTrfase_RlmN/Cfr"/>
</dbReference>
<dbReference type="Proteomes" id="UP000179129">
    <property type="component" value="Unassembled WGS sequence"/>
</dbReference>
<dbReference type="Pfam" id="PF21016">
    <property type="entry name" value="RlmN_N"/>
    <property type="match status" value="1"/>
</dbReference>
<evidence type="ECO:0000256" key="3">
    <source>
        <dbReference type="ARBA" id="ARBA00022485"/>
    </source>
</evidence>
<keyword evidence="10" id="KW-0479">Metal-binding</keyword>
<dbReference type="InterPro" id="IPR027492">
    <property type="entry name" value="RNA_MTrfase_RlmN"/>
</dbReference>
<dbReference type="GO" id="GO:0008173">
    <property type="term" value="F:RNA methyltransferase activity"/>
    <property type="evidence" value="ECO:0007669"/>
    <property type="project" value="InterPro"/>
</dbReference>
<dbReference type="GO" id="GO:0051539">
    <property type="term" value="F:4 iron, 4 sulfur cluster binding"/>
    <property type="evidence" value="ECO:0007669"/>
    <property type="project" value="UniProtKB-KW"/>
</dbReference>